<dbReference type="GO" id="GO:0016740">
    <property type="term" value="F:transferase activity"/>
    <property type="evidence" value="ECO:0007669"/>
    <property type="project" value="UniProtKB-KW"/>
</dbReference>
<dbReference type="PANTHER" id="PTHR10730:SF53">
    <property type="entry name" value="GLYCOSYLTRANSFERASE 25 FAMILY MEMBER"/>
    <property type="match status" value="1"/>
</dbReference>
<dbReference type="Proteomes" id="UP000800094">
    <property type="component" value="Unassembled WGS sequence"/>
</dbReference>
<feature type="domain" description="Glycosyl transferase family 25" evidence="4">
    <location>
        <begin position="69"/>
        <end position="170"/>
    </location>
</feature>
<organism evidence="5 6">
    <name type="scientific">Trematosphaeria pertusa</name>
    <dbReference type="NCBI Taxonomy" id="390896"/>
    <lineage>
        <taxon>Eukaryota</taxon>
        <taxon>Fungi</taxon>
        <taxon>Dikarya</taxon>
        <taxon>Ascomycota</taxon>
        <taxon>Pezizomycotina</taxon>
        <taxon>Dothideomycetes</taxon>
        <taxon>Pleosporomycetidae</taxon>
        <taxon>Pleosporales</taxon>
        <taxon>Massarineae</taxon>
        <taxon>Trematosphaeriaceae</taxon>
        <taxon>Trematosphaeria</taxon>
    </lineage>
</organism>
<reference evidence="5" key="1">
    <citation type="journal article" date="2020" name="Stud. Mycol.">
        <title>101 Dothideomycetes genomes: a test case for predicting lifestyles and emergence of pathogens.</title>
        <authorList>
            <person name="Haridas S."/>
            <person name="Albert R."/>
            <person name="Binder M."/>
            <person name="Bloem J."/>
            <person name="Labutti K."/>
            <person name="Salamov A."/>
            <person name="Andreopoulos B."/>
            <person name="Baker S."/>
            <person name="Barry K."/>
            <person name="Bills G."/>
            <person name="Bluhm B."/>
            <person name="Cannon C."/>
            <person name="Castanera R."/>
            <person name="Culley D."/>
            <person name="Daum C."/>
            <person name="Ezra D."/>
            <person name="Gonzalez J."/>
            <person name="Henrissat B."/>
            <person name="Kuo A."/>
            <person name="Liang C."/>
            <person name="Lipzen A."/>
            <person name="Lutzoni F."/>
            <person name="Magnuson J."/>
            <person name="Mondo S."/>
            <person name="Nolan M."/>
            <person name="Ohm R."/>
            <person name="Pangilinan J."/>
            <person name="Park H.-J."/>
            <person name="Ramirez L."/>
            <person name="Alfaro M."/>
            <person name="Sun H."/>
            <person name="Tritt A."/>
            <person name="Yoshinaga Y."/>
            <person name="Zwiers L.-H."/>
            <person name="Turgeon B."/>
            <person name="Goodwin S."/>
            <person name="Spatafora J."/>
            <person name="Crous P."/>
            <person name="Grigoriev I."/>
        </authorList>
    </citation>
    <scope>NUCLEOTIDE SEQUENCE</scope>
    <source>
        <strain evidence="5">CBS 122368</strain>
    </source>
</reference>
<dbReference type="AlphaFoldDB" id="A0A6A6IBQ2"/>
<dbReference type="GeneID" id="54580201"/>
<evidence type="ECO:0000256" key="1">
    <source>
        <dbReference type="ARBA" id="ARBA00006721"/>
    </source>
</evidence>
<evidence type="ECO:0000259" key="4">
    <source>
        <dbReference type="Pfam" id="PF01755"/>
    </source>
</evidence>
<keyword evidence="3 5" id="KW-0808">Transferase</keyword>
<evidence type="ECO:0000256" key="2">
    <source>
        <dbReference type="ARBA" id="ARBA00022676"/>
    </source>
</evidence>
<name>A0A6A6IBQ2_9PLEO</name>
<dbReference type="RefSeq" id="XP_033682999.1">
    <property type="nucleotide sequence ID" value="XM_033826871.1"/>
</dbReference>
<proteinExistence type="inferred from homology"/>
<sequence length="395" mass="44233">MGSVEFMLPPLSRRAQQLLLATAVLLLVCFFSLRVGTAIPISQNHTAFEAEVEHDLLDDIYNTTLGFGQILVINLPERTDRRDAISLAAAYSNMRLDWIHGVKGSEVHDSTLPMDKGQDPPSEGTKGSWRAHLNAVQAVIDQNLTTGLIMEDDMDWDIRIRDQLRDFAKSARALLQPLASDPSTYADPSFPTPKPDVGVTNIHFDALPETVPPTSFPYGDDWDVLWIGHCGMAVPTAGTNSHGKGRVVHENDATVPVRSKVSTENGPATLTTEYADHTRLVHHVHVPVCSTTYAVSQQGARRILYELSVNKYTSTFDNMLRELCDSERDLKLTCLTAQPSLFKHWRPRGSRKSESDISDHREEWRDVANIRWSVRLNMPKLLRGEAEGWVDQYPN</sequence>
<dbReference type="InterPro" id="IPR002654">
    <property type="entry name" value="Glyco_trans_25"/>
</dbReference>
<gene>
    <name evidence="5" type="ORF">BU26DRAFT_505763</name>
</gene>
<dbReference type="OrthoDB" id="47375at2759"/>
<keyword evidence="6" id="KW-1185">Reference proteome</keyword>
<evidence type="ECO:0000313" key="5">
    <source>
        <dbReference type="EMBL" id="KAF2247995.1"/>
    </source>
</evidence>
<keyword evidence="2" id="KW-0328">Glycosyltransferase</keyword>
<dbReference type="EMBL" id="ML987196">
    <property type="protein sequence ID" value="KAF2247995.1"/>
    <property type="molecule type" value="Genomic_DNA"/>
</dbReference>
<protein>
    <submittedName>
        <fullName evidence="5">Glycosyltransferase family 25 protein</fullName>
    </submittedName>
</protein>
<evidence type="ECO:0000256" key="3">
    <source>
        <dbReference type="ARBA" id="ARBA00022679"/>
    </source>
</evidence>
<dbReference type="PANTHER" id="PTHR10730">
    <property type="entry name" value="PROCOLLAGEN-LYSINE,2-OXOGLUTARATE 5-DIOXYGENASE/GLYCOSYLTRANSFERASE 25 FAMILY MEMBER"/>
    <property type="match status" value="1"/>
</dbReference>
<dbReference type="Pfam" id="PF01755">
    <property type="entry name" value="Glyco_transf_25"/>
    <property type="match status" value="1"/>
</dbReference>
<dbReference type="CDD" id="cd06532">
    <property type="entry name" value="Glyco_transf_25"/>
    <property type="match status" value="1"/>
</dbReference>
<comment type="similarity">
    <text evidence="1">Belongs to the glycosyltransferase 25 family.</text>
</comment>
<accession>A0A6A6IBQ2</accession>
<evidence type="ECO:0000313" key="6">
    <source>
        <dbReference type="Proteomes" id="UP000800094"/>
    </source>
</evidence>
<dbReference type="InterPro" id="IPR050757">
    <property type="entry name" value="Collagen_mod_GT25"/>
</dbReference>